<proteinExistence type="inferred from homology"/>
<feature type="region of interest" description="Disordered" evidence="2">
    <location>
        <begin position="1"/>
        <end position="36"/>
    </location>
</feature>
<dbReference type="PANTHER" id="PTHR15243">
    <property type="entry name" value="SERINE/THREONINE-PROTEIN KINASE 19"/>
    <property type="match status" value="1"/>
</dbReference>
<name>A0A7S3QTD8_DUNTE</name>
<reference evidence="3" key="1">
    <citation type="submission" date="2021-01" db="EMBL/GenBank/DDBJ databases">
        <authorList>
            <person name="Corre E."/>
            <person name="Pelletier E."/>
            <person name="Niang G."/>
            <person name="Scheremetjew M."/>
            <person name="Finn R."/>
            <person name="Kale V."/>
            <person name="Holt S."/>
            <person name="Cochrane G."/>
            <person name="Meng A."/>
            <person name="Brown T."/>
            <person name="Cohen L."/>
        </authorList>
    </citation>
    <scope>NUCLEOTIDE SEQUENCE</scope>
    <source>
        <strain evidence="3">CCMP1320</strain>
    </source>
</reference>
<dbReference type="InterPro" id="IPR018865">
    <property type="entry name" value="STK19-like"/>
</dbReference>
<dbReference type="EMBL" id="HBIP01012803">
    <property type="protein sequence ID" value="CAE0492226.1"/>
    <property type="molecule type" value="Transcribed_RNA"/>
</dbReference>
<accession>A0A7S3QTD8</accession>
<evidence type="ECO:0000256" key="1">
    <source>
        <dbReference type="ARBA" id="ARBA00093458"/>
    </source>
</evidence>
<protein>
    <submittedName>
        <fullName evidence="3">Uncharacterized protein</fullName>
    </submittedName>
</protein>
<gene>
    <name evidence="3" type="ORF">DTER00134_LOCUS7299</name>
</gene>
<evidence type="ECO:0000313" key="3">
    <source>
        <dbReference type="EMBL" id="CAE0492226.1"/>
    </source>
</evidence>
<comment type="similarity">
    <text evidence="1">Belongs to the STK19 family.</text>
</comment>
<evidence type="ECO:0000256" key="2">
    <source>
        <dbReference type="SAM" id="MobiDB-lite"/>
    </source>
</evidence>
<dbReference type="PANTHER" id="PTHR15243:SF0">
    <property type="entry name" value="SERINE_THREONINE-PROTEIN KINASE 19"/>
    <property type="match status" value="1"/>
</dbReference>
<feature type="compositionally biased region" description="Basic and acidic residues" evidence="2">
    <location>
        <begin position="1"/>
        <end position="18"/>
    </location>
</feature>
<sequence>MVEKRQRLLEAVRGRPQMDHPPSLQQGGQEQEQDLCEAEAEAAAVPSDLEAAIAFLRDEMRVTCPQLPPLVCHTQLCSMLADKTSIERGLDDCRRRNVLRVFKLATGADEHGILLMHEPR</sequence>
<organism evidence="3">
    <name type="scientific">Dunaliella tertiolecta</name>
    <name type="common">Green alga</name>
    <dbReference type="NCBI Taxonomy" id="3047"/>
    <lineage>
        <taxon>Eukaryota</taxon>
        <taxon>Viridiplantae</taxon>
        <taxon>Chlorophyta</taxon>
        <taxon>core chlorophytes</taxon>
        <taxon>Chlorophyceae</taxon>
        <taxon>CS clade</taxon>
        <taxon>Chlamydomonadales</taxon>
        <taxon>Dunaliellaceae</taxon>
        <taxon>Dunaliella</taxon>
    </lineage>
</organism>
<dbReference type="AlphaFoldDB" id="A0A7S3QTD8"/>